<dbReference type="GO" id="GO:0042840">
    <property type="term" value="P:D-glucuronate catabolic process"/>
    <property type="evidence" value="ECO:0007669"/>
    <property type="project" value="TreeGrafter"/>
</dbReference>
<evidence type="ECO:0000259" key="4">
    <source>
        <dbReference type="Pfam" id="PF01232"/>
    </source>
</evidence>
<dbReference type="InterPro" id="IPR000669">
    <property type="entry name" value="Mannitol_DH"/>
</dbReference>
<dbReference type="STRING" id="1076550.LH22_13190"/>
<evidence type="ECO:0000313" key="6">
    <source>
        <dbReference type="EMBL" id="ORM68069.1"/>
    </source>
</evidence>
<dbReference type="Pfam" id="PF08125">
    <property type="entry name" value="Mannitol_dh_C"/>
    <property type="match status" value="1"/>
</dbReference>
<dbReference type="Gene3D" id="3.40.50.720">
    <property type="entry name" value="NAD(P)-binding Rossmann-like Domain"/>
    <property type="match status" value="1"/>
</dbReference>
<dbReference type="Proteomes" id="UP000193558">
    <property type="component" value="Unassembled WGS sequence"/>
</dbReference>
<dbReference type="FunFam" id="3.40.50.720:FF:000129">
    <property type="entry name" value="D-mannonate oxidoreductase"/>
    <property type="match status" value="1"/>
</dbReference>
<evidence type="ECO:0000256" key="1">
    <source>
        <dbReference type="ARBA" id="ARBA00023002"/>
    </source>
</evidence>
<evidence type="ECO:0000256" key="3">
    <source>
        <dbReference type="ARBA" id="ARBA00061451"/>
    </source>
</evidence>
<evidence type="ECO:0000256" key="2">
    <source>
        <dbReference type="ARBA" id="ARBA00023027"/>
    </source>
</evidence>
<dbReference type="InterPro" id="IPR036291">
    <property type="entry name" value="NAD(P)-bd_dom_sf"/>
</dbReference>
<dbReference type="PANTHER" id="PTHR43362:SF7">
    <property type="entry name" value="D-MANNONATE OXIDOREDUCTASE"/>
    <property type="match status" value="1"/>
</dbReference>
<organism evidence="6 7">
    <name type="scientific">Pantoea rwandensis</name>
    <dbReference type="NCBI Taxonomy" id="1076550"/>
    <lineage>
        <taxon>Bacteria</taxon>
        <taxon>Pseudomonadati</taxon>
        <taxon>Pseudomonadota</taxon>
        <taxon>Gammaproteobacteria</taxon>
        <taxon>Enterobacterales</taxon>
        <taxon>Erwiniaceae</taxon>
        <taxon>Pantoea</taxon>
    </lineage>
</organism>
<dbReference type="FunFam" id="1.10.1040.10:FF:000020">
    <property type="entry name" value="D-mannonate oxidoreductase, NAD-binding"/>
    <property type="match status" value="1"/>
</dbReference>
<feature type="domain" description="Mannitol dehydrogenase N-terminal" evidence="4">
    <location>
        <begin position="25"/>
        <end position="275"/>
    </location>
</feature>
<evidence type="ECO:0000259" key="5">
    <source>
        <dbReference type="Pfam" id="PF08125"/>
    </source>
</evidence>
<dbReference type="PRINTS" id="PR00084">
    <property type="entry name" value="MTLDHDRGNASE"/>
</dbReference>
<dbReference type="GO" id="GO:0019594">
    <property type="term" value="P:mannitol metabolic process"/>
    <property type="evidence" value="ECO:0007669"/>
    <property type="project" value="InterPro"/>
</dbReference>
<evidence type="ECO:0000313" key="7">
    <source>
        <dbReference type="Proteomes" id="UP000193558"/>
    </source>
</evidence>
<dbReference type="AlphaFoldDB" id="A0A1X1CUE1"/>
<dbReference type="Gene3D" id="1.10.1040.10">
    <property type="entry name" value="N-(1-d-carboxylethyl)-l-norvaline Dehydrogenase, domain 2"/>
    <property type="match status" value="1"/>
</dbReference>
<dbReference type="InterPro" id="IPR013118">
    <property type="entry name" value="Mannitol_DH_C"/>
</dbReference>
<dbReference type="RefSeq" id="WP_084935780.1">
    <property type="nucleotide sequence ID" value="NZ_MLFR01000018.1"/>
</dbReference>
<sequence length="493" mass="54534">MEHTLANGELNVTRPSWNHQRLVPRIVHIGCGAFHRAHQALYLHHLLEISDSDWGICEVNLMSASGKLLVEQLRQQDLLYSVTEKGAKQNDVHLVAAIKEALHPALDGHDGIIAALARPETAIVSLTVTEKGYCTQGANGELDADNTLIQHDIAHPTTPKSAIGFIVEALRVRRERGVGPFTVLSCDNLRDNGHVARAAVVGLAQLRDAALAHWIDKNVTFPSSMVDRIVPAVTDETQQEIRALLGVEDPCGVACEPFRQWVIEDNFVNGRPEWDRVGAQFVADVAPFEMMKLRMLNGSHSFLAYLGYLGGCETIADTMQLPSYRQAALALMMQEQAPTLSMPEGIDLQAYANQLIERFSNPSLRHRTQQIAMDGSQKLPQRWLDSVRYHLLQGSDYRHLMLGIAGWMRYVLGKNERGEAFDVVDPLSATLRDINQHTPEGDARISALLAVRTIFGDDLPANSGFVSHLQQVYAQLCQYGARAAVASLNQEPK</sequence>
<dbReference type="PANTHER" id="PTHR43362">
    <property type="entry name" value="MANNITOL DEHYDROGENASE DSF1-RELATED"/>
    <property type="match status" value="1"/>
</dbReference>
<dbReference type="SUPFAM" id="SSF51735">
    <property type="entry name" value="NAD(P)-binding Rossmann-fold domains"/>
    <property type="match status" value="1"/>
</dbReference>
<dbReference type="InterPro" id="IPR023027">
    <property type="entry name" value="Mannitol_DH_CS"/>
</dbReference>
<dbReference type="SUPFAM" id="SSF48179">
    <property type="entry name" value="6-phosphogluconate dehydrogenase C-terminal domain-like"/>
    <property type="match status" value="1"/>
</dbReference>
<dbReference type="InterPro" id="IPR013131">
    <property type="entry name" value="Mannitol_DH_N"/>
</dbReference>
<protein>
    <submittedName>
        <fullName evidence="6">Fructuronate reductase</fullName>
    </submittedName>
</protein>
<dbReference type="OrthoDB" id="271711at2"/>
<dbReference type="InterPro" id="IPR013328">
    <property type="entry name" value="6PGD_dom2"/>
</dbReference>
<gene>
    <name evidence="6" type="ORF">HA51_16715</name>
</gene>
<dbReference type="EMBL" id="MLFR01000018">
    <property type="protein sequence ID" value="ORM68069.1"/>
    <property type="molecule type" value="Genomic_DNA"/>
</dbReference>
<name>A0A1X1CUE1_9GAMM</name>
<dbReference type="InterPro" id="IPR008927">
    <property type="entry name" value="6-PGluconate_DH-like_C_sf"/>
</dbReference>
<keyword evidence="1" id="KW-0560">Oxidoreductase</keyword>
<dbReference type="NCBIfam" id="NF011611">
    <property type="entry name" value="PRK15037.1"/>
    <property type="match status" value="1"/>
</dbReference>
<feature type="domain" description="Mannitol dehydrogenase C-terminal" evidence="5">
    <location>
        <begin position="284"/>
        <end position="476"/>
    </location>
</feature>
<accession>A0A1X1CUE1</accession>
<dbReference type="InterPro" id="IPR050988">
    <property type="entry name" value="Mannitol_DH/Oxidoreductase"/>
</dbReference>
<comment type="similarity">
    <text evidence="3">Belongs to the mannitol dehydrogenase family. UxuB subfamily.</text>
</comment>
<dbReference type="GO" id="GO:0008866">
    <property type="term" value="F:fructuronate reductase activity"/>
    <property type="evidence" value="ECO:0007669"/>
    <property type="project" value="TreeGrafter"/>
</dbReference>
<proteinExistence type="inferred from homology"/>
<comment type="caution">
    <text evidence="6">The sequence shown here is derived from an EMBL/GenBank/DDBJ whole genome shotgun (WGS) entry which is preliminary data.</text>
</comment>
<reference evidence="6 7" key="1">
    <citation type="journal article" date="2017" name="Antonie Van Leeuwenhoek">
        <title>Phylogenomic resolution of the bacterial genus Pantoea and its relationship with Erwinia and Tatumella.</title>
        <authorList>
            <person name="Palmer M."/>
            <person name="Steenkamp E.T."/>
            <person name="Coetzee M.P."/>
            <person name="Chan W.Y."/>
            <person name="van Zyl E."/>
            <person name="De Maayer P."/>
            <person name="Coutinho T.A."/>
            <person name="Blom J."/>
            <person name="Smits T.H."/>
            <person name="Duffy B."/>
            <person name="Venter S.N."/>
        </authorList>
    </citation>
    <scope>NUCLEOTIDE SEQUENCE [LARGE SCALE GENOMIC DNA]</scope>
    <source>
        <strain evidence="6 7">LMG 26275</strain>
    </source>
</reference>
<keyword evidence="2" id="KW-0520">NAD</keyword>
<dbReference type="eggNOG" id="COG0246">
    <property type="taxonomic scope" value="Bacteria"/>
</dbReference>
<dbReference type="PROSITE" id="PS00974">
    <property type="entry name" value="MANNITOL_DHGENASE"/>
    <property type="match status" value="1"/>
</dbReference>
<dbReference type="Pfam" id="PF01232">
    <property type="entry name" value="Mannitol_dh"/>
    <property type="match status" value="1"/>
</dbReference>